<dbReference type="Gene3D" id="3.40.50.300">
    <property type="entry name" value="P-loop containing nucleotide triphosphate hydrolases"/>
    <property type="match status" value="1"/>
</dbReference>
<proteinExistence type="predicted"/>
<dbReference type="AlphaFoldDB" id="A0A9Q9BZ16"/>
<dbReference type="InterPro" id="IPR027417">
    <property type="entry name" value="P-loop_NTPase"/>
</dbReference>
<keyword evidence="1" id="KW-0812">Transmembrane</keyword>
<evidence type="ECO:0000256" key="1">
    <source>
        <dbReference type="SAM" id="Phobius"/>
    </source>
</evidence>
<evidence type="ECO:0000313" key="2">
    <source>
        <dbReference type="EMBL" id="UTO55200.1"/>
    </source>
</evidence>
<protein>
    <submittedName>
        <fullName evidence="2">Flp pilus assembly complex ATPase component TadA</fullName>
    </submittedName>
</protein>
<dbReference type="EMBL" id="CP089286">
    <property type="protein sequence ID" value="UTO55200.1"/>
    <property type="molecule type" value="Genomic_DNA"/>
</dbReference>
<dbReference type="Proteomes" id="UP001059822">
    <property type="component" value="Chromosome"/>
</dbReference>
<sequence length="339" mass="39033">MQYFNQLILSSIQYSASHVYFISNMPPAIKTLDRIEFLQLKNYSTTDIENIIASLLTKENYNICKSQSNFTTTIDFNQEYQLNVHILRSTLQIKIVIQINKKFFYSLSELNVPFELLQAISSPSKGLIIVTGAPHHNKDVVINALLDEINNNQKKHVLIFSNNSTFYKRPNKSIISLYNLSQANFEFIKNQSADIVILSNIKSADLMHVANSCVAIGILVIILVDAISVIYAIEKIISFFPHRKSSLNTLSHYLLGIMLQVYITSKIHHNSLYLYDFIKCDSKIQTLIQEDKLQQINCNMINTINKLIEKNKFTYHDVQITLSNLSNTQLFYDIHHEIF</sequence>
<accession>A0A9Q9BZ16</accession>
<organism evidence="2 3">
    <name type="scientific">Neoehrlichia mikurensis</name>
    <dbReference type="NCBI Taxonomy" id="89586"/>
    <lineage>
        <taxon>Bacteria</taxon>
        <taxon>Pseudomonadati</taxon>
        <taxon>Pseudomonadota</taxon>
        <taxon>Alphaproteobacteria</taxon>
        <taxon>Rickettsiales</taxon>
        <taxon>Anaplasmataceae</taxon>
        <taxon>Candidatus Neoehrlichia</taxon>
    </lineage>
</organism>
<reference evidence="2" key="1">
    <citation type="journal article" date="2022" name="Microorganisms">
        <title>Assembly and Comparison of Ca. Neoehrlichia mikurensis Genomes.</title>
        <authorList>
            <person name="Azagi T."/>
            <person name="Dirks R.P."/>
            <person name="Yebra-Pimentel E.S."/>
            <person name="Schaap P.J."/>
            <person name="Koehorst J.J."/>
            <person name="Esser H.J."/>
            <person name="Sprong H."/>
        </authorList>
    </citation>
    <scope>NUCLEOTIDE SEQUENCE</scope>
    <source>
        <strain evidence="2">18-2837</strain>
    </source>
</reference>
<keyword evidence="1" id="KW-0472">Membrane</keyword>
<evidence type="ECO:0000313" key="3">
    <source>
        <dbReference type="Proteomes" id="UP001059822"/>
    </source>
</evidence>
<name>A0A9Q9BZ16_9RICK</name>
<dbReference type="RefSeq" id="WP_254815553.1">
    <property type="nucleotide sequence ID" value="NZ_CP089286.1"/>
</dbReference>
<gene>
    <name evidence="2" type="primary">tadA</name>
    <name evidence="2" type="ORF">LUA82_03325</name>
</gene>
<keyword evidence="1" id="KW-1133">Transmembrane helix</keyword>
<dbReference type="Gene3D" id="3.30.450.90">
    <property type="match status" value="1"/>
</dbReference>
<feature type="transmembrane region" description="Helical" evidence="1">
    <location>
        <begin position="214"/>
        <end position="233"/>
    </location>
</feature>